<gene>
    <name evidence="5" type="ORF">D1614_22335</name>
</gene>
<dbReference type="PANTHER" id="PTHR31899:SF9">
    <property type="entry name" value="BETA-CAROTENE 3-HYDROXYLASE 1, CHLOROPLASTIC"/>
    <property type="match status" value="1"/>
</dbReference>
<comment type="similarity">
    <text evidence="1">Belongs to the sterol desaturase family.</text>
</comment>
<evidence type="ECO:0000313" key="5">
    <source>
        <dbReference type="EMBL" id="RIJ45631.1"/>
    </source>
</evidence>
<evidence type="ECO:0000256" key="1">
    <source>
        <dbReference type="ARBA" id="ARBA00009324"/>
    </source>
</evidence>
<name>A0A399ST73_9BACT</name>
<reference evidence="5 6" key="1">
    <citation type="submission" date="2018-08" db="EMBL/GenBank/DDBJ databases">
        <title>Pallidiluteibacterium maritimus gen. nov., sp. nov., isolated from coastal sediment.</title>
        <authorList>
            <person name="Zhou L.Y."/>
        </authorList>
    </citation>
    <scope>NUCLEOTIDE SEQUENCE [LARGE SCALE GENOMIC DNA]</scope>
    <source>
        <strain evidence="5 6">XSD2</strain>
    </source>
</reference>
<evidence type="ECO:0000256" key="3">
    <source>
        <dbReference type="ARBA" id="ARBA00023002"/>
    </source>
</evidence>
<dbReference type="InterPro" id="IPR045019">
    <property type="entry name" value="BETA-OHASE-like"/>
</dbReference>
<dbReference type="GO" id="GO:0010291">
    <property type="term" value="F:beta-carotene 3-hydroxylase activity"/>
    <property type="evidence" value="ECO:0007669"/>
    <property type="project" value="TreeGrafter"/>
</dbReference>
<keyword evidence="2" id="KW-0125">Carotenoid biosynthesis</keyword>
<dbReference type="OrthoDB" id="5243888at2"/>
<keyword evidence="6" id="KW-1185">Reference proteome</keyword>
<dbReference type="Proteomes" id="UP000265926">
    <property type="component" value="Unassembled WGS sequence"/>
</dbReference>
<keyword evidence="4" id="KW-0812">Transmembrane</keyword>
<dbReference type="EMBL" id="QWGR01000022">
    <property type="protein sequence ID" value="RIJ45631.1"/>
    <property type="molecule type" value="Genomic_DNA"/>
</dbReference>
<evidence type="ECO:0000256" key="4">
    <source>
        <dbReference type="SAM" id="Phobius"/>
    </source>
</evidence>
<keyword evidence="4" id="KW-1133">Transmembrane helix</keyword>
<organism evidence="5 6">
    <name type="scientific">Maribellus luteus</name>
    <dbReference type="NCBI Taxonomy" id="2305463"/>
    <lineage>
        <taxon>Bacteria</taxon>
        <taxon>Pseudomonadati</taxon>
        <taxon>Bacteroidota</taxon>
        <taxon>Bacteroidia</taxon>
        <taxon>Marinilabiliales</taxon>
        <taxon>Prolixibacteraceae</taxon>
        <taxon>Maribellus</taxon>
    </lineage>
</organism>
<dbReference type="RefSeq" id="WP_119440226.1">
    <property type="nucleotide sequence ID" value="NZ_QWGR01000022.1"/>
</dbReference>
<keyword evidence="3" id="KW-0560">Oxidoreductase</keyword>
<evidence type="ECO:0000313" key="6">
    <source>
        <dbReference type="Proteomes" id="UP000265926"/>
    </source>
</evidence>
<comment type="caution">
    <text evidence="5">The sequence shown here is derived from an EMBL/GenBank/DDBJ whole genome shotgun (WGS) entry which is preliminary data.</text>
</comment>
<accession>A0A399ST73</accession>
<feature type="transmembrane region" description="Helical" evidence="4">
    <location>
        <begin position="86"/>
        <end position="103"/>
    </location>
</feature>
<evidence type="ECO:0000256" key="2">
    <source>
        <dbReference type="ARBA" id="ARBA00022746"/>
    </source>
</evidence>
<dbReference type="GO" id="GO:0016123">
    <property type="term" value="P:xanthophyll biosynthetic process"/>
    <property type="evidence" value="ECO:0007669"/>
    <property type="project" value="TreeGrafter"/>
</dbReference>
<dbReference type="GO" id="GO:0016119">
    <property type="term" value="P:carotene metabolic process"/>
    <property type="evidence" value="ECO:0007669"/>
    <property type="project" value="TreeGrafter"/>
</dbReference>
<keyword evidence="4" id="KW-0472">Membrane</keyword>
<dbReference type="AlphaFoldDB" id="A0A399ST73"/>
<proteinExistence type="inferred from homology"/>
<feature type="transmembrane region" description="Helical" evidence="4">
    <location>
        <begin position="62"/>
        <end position="81"/>
    </location>
</feature>
<dbReference type="PANTHER" id="PTHR31899">
    <property type="entry name" value="BETA-CAROTENE 3-HYDROXYLASE 1, CHLOROPLASTIC"/>
    <property type="match status" value="1"/>
</dbReference>
<protein>
    <submittedName>
        <fullName evidence="5">Carotene hydroxylase</fullName>
    </submittedName>
</protein>
<sequence length="159" mass="18796">MIWNILLAVAAFAFMEFVAWSNHKFVMHGFLWKWHADHHTNDHKKNASQTELYNPGFEKNDYFFLVYAIPAIILLIIGFYFSFPRLVALGIGISAYGFTYFMLHDVMVHQRLKIPFLIHPKSKYLQSVIEAHLAHHRGKNVHDFNNYGLLVFQRRFLKK</sequence>